<keyword evidence="3" id="KW-0413">Isomerase</keyword>
<dbReference type="AlphaFoldDB" id="A0A9W6M9S3"/>
<dbReference type="SUPFAM" id="SSF51419">
    <property type="entry name" value="PLP-binding barrel"/>
    <property type="match status" value="1"/>
</dbReference>
<dbReference type="PANTHER" id="PTHR30511">
    <property type="entry name" value="ALANINE RACEMASE"/>
    <property type="match status" value="1"/>
</dbReference>
<keyword evidence="2 4" id="KW-0663">Pyridoxal phosphate</keyword>
<evidence type="ECO:0000313" key="7">
    <source>
        <dbReference type="Proteomes" id="UP001142325"/>
    </source>
</evidence>
<dbReference type="GO" id="GO:0005829">
    <property type="term" value="C:cytosol"/>
    <property type="evidence" value="ECO:0007669"/>
    <property type="project" value="TreeGrafter"/>
</dbReference>
<reference evidence="6" key="2">
    <citation type="submission" date="2023-01" db="EMBL/GenBank/DDBJ databases">
        <authorList>
            <person name="Sun Q."/>
            <person name="Evtushenko L."/>
        </authorList>
    </citation>
    <scope>NUCLEOTIDE SEQUENCE</scope>
    <source>
        <strain evidence="6">VKM Ac-1958</strain>
    </source>
</reference>
<keyword evidence="7" id="KW-1185">Reference proteome</keyword>
<dbReference type="GO" id="GO:0030632">
    <property type="term" value="P:D-alanine biosynthetic process"/>
    <property type="evidence" value="ECO:0007669"/>
    <property type="project" value="TreeGrafter"/>
</dbReference>
<organism evidence="6 7">
    <name type="scientific">Microbacterium keratanolyticum</name>
    <dbReference type="NCBI Taxonomy" id="67574"/>
    <lineage>
        <taxon>Bacteria</taxon>
        <taxon>Bacillati</taxon>
        <taxon>Actinomycetota</taxon>
        <taxon>Actinomycetes</taxon>
        <taxon>Micrococcales</taxon>
        <taxon>Microbacteriaceae</taxon>
        <taxon>Microbacterium</taxon>
    </lineage>
</organism>
<dbReference type="GO" id="GO:0008784">
    <property type="term" value="F:alanine racemase activity"/>
    <property type="evidence" value="ECO:0007669"/>
    <property type="project" value="InterPro"/>
</dbReference>
<dbReference type="SMART" id="SM01005">
    <property type="entry name" value="Ala_racemase_C"/>
    <property type="match status" value="1"/>
</dbReference>
<dbReference type="InterPro" id="IPR029066">
    <property type="entry name" value="PLP-binding_barrel"/>
</dbReference>
<dbReference type="InterPro" id="IPR020622">
    <property type="entry name" value="Ala_racemase_pyridoxalP-BS"/>
</dbReference>
<dbReference type="SUPFAM" id="SSF50621">
    <property type="entry name" value="Alanine racemase C-terminal domain-like"/>
    <property type="match status" value="1"/>
</dbReference>
<comment type="cofactor">
    <cofactor evidence="1 4">
        <name>pyridoxal 5'-phosphate</name>
        <dbReference type="ChEBI" id="CHEBI:597326"/>
    </cofactor>
</comment>
<dbReference type="Pfam" id="PF00842">
    <property type="entry name" value="Ala_racemase_C"/>
    <property type="match status" value="1"/>
</dbReference>
<evidence type="ECO:0000259" key="5">
    <source>
        <dbReference type="SMART" id="SM01005"/>
    </source>
</evidence>
<dbReference type="Pfam" id="PF01168">
    <property type="entry name" value="Ala_racemase_N"/>
    <property type="match status" value="1"/>
</dbReference>
<gene>
    <name evidence="6" type="primary">alr_2</name>
    <name evidence="6" type="ORF">GCM10017596_22140</name>
</gene>
<dbReference type="GO" id="GO:0009252">
    <property type="term" value="P:peptidoglycan biosynthetic process"/>
    <property type="evidence" value="ECO:0007669"/>
    <property type="project" value="TreeGrafter"/>
</dbReference>
<dbReference type="PANTHER" id="PTHR30511:SF0">
    <property type="entry name" value="ALANINE RACEMASE, CATABOLIC-RELATED"/>
    <property type="match status" value="1"/>
</dbReference>
<evidence type="ECO:0000256" key="3">
    <source>
        <dbReference type="ARBA" id="ARBA00023235"/>
    </source>
</evidence>
<dbReference type="PROSITE" id="PS00395">
    <property type="entry name" value="ALANINE_RACEMASE"/>
    <property type="match status" value="1"/>
</dbReference>
<dbReference type="InterPro" id="IPR011079">
    <property type="entry name" value="Ala_racemase_C"/>
</dbReference>
<feature type="domain" description="Alanine racemase C-terminal" evidence="5">
    <location>
        <begin position="239"/>
        <end position="345"/>
    </location>
</feature>
<feature type="modified residue" description="N6-(pyridoxal phosphate)lysine" evidence="4">
    <location>
        <position position="33"/>
    </location>
</feature>
<dbReference type="InterPro" id="IPR009006">
    <property type="entry name" value="Ala_racemase/Decarboxylase_C"/>
</dbReference>
<evidence type="ECO:0000256" key="2">
    <source>
        <dbReference type="ARBA" id="ARBA00022898"/>
    </source>
</evidence>
<proteinExistence type="predicted"/>
<evidence type="ECO:0000313" key="6">
    <source>
        <dbReference type="EMBL" id="GLK02499.1"/>
    </source>
</evidence>
<sequence length="352" mass="36681">MPPSIVLRSSQLIANLDALRAHTAPAELMLVVKDDAYGLGAHWAAETAVHAGVRWIGTYDVGTALALREALGPETRLFAWATSADDEVAQAIRGDIDLGVGSMEYLERVIAAAERLGRNVRVHLKVDTGLHRNGIAPAEWAEAVRRTLGAERAGSVRLVGVWSHLAEASDAEDDAAQALFHIAVREAEELGALLEHTHLTASAATWERPELRGSLVRVGAFCYGVRSADGPEIAELAPVASLTAPVVAIDGDGVSVGIGSLDGLPSSLSGRVTVGTPAGARALLSIGLTSTRIASWAGAAVGDEVVLFGPGRTGESSPTTLAETIGTVGEEILTRLAPGIQRRATDEIVDRA</sequence>
<dbReference type="GO" id="GO:0030170">
    <property type="term" value="F:pyridoxal phosphate binding"/>
    <property type="evidence" value="ECO:0007669"/>
    <property type="project" value="TreeGrafter"/>
</dbReference>
<dbReference type="InterPro" id="IPR000821">
    <property type="entry name" value="Ala_racemase"/>
</dbReference>
<protein>
    <submittedName>
        <fullName evidence="6">Alanine racemase</fullName>
    </submittedName>
</protein>
<dbReference type="EMBL" id="BSET01000002">
    <property type="protein sequence ID" value="GLK02499.1"/>
    <property type="molecule type" value="Genomic_DNA"/>
</dbReference>
<comment type="caution">
    <text evidence="6">The sequence shown here is derived from an EMBL/GenBank/DDBJ whole genome shotgun (WGS) entry which is preliminary data.</text>
</comment>
<dbReference type="PRINTS" id="PR00992">
    <property type="entry name" value="ALARACEMASE"/>
</dbReference>
<accession>A0A9W6M9S3</accession>
<dbReference type="RefSeq" id="WP_204937360.1">
    <property type="nucleotide sequence ID" value="NZ_BAAAUM010000002.1"/>
</dbReference>
<dbReference type="Gene3D" id="2.40.37.10">
    <property type="entry name" value="Lyase, Ornithine Decarboxylase, Chain A, domain 1"/>
    <property type="match status" value="1"/>
</dbReference>
<name>A0A9W6M9S3_9MICO</name>
<dbReference type="Proteomes" id="UP001142325">
    <property type="component" value="Unassembled WGS sequence"/>
</dbReference>
<reference evidence="6" key="1">
    <citation type="journal article" date="2014" name="Int. J. Syst. Evol. Microbiol.">
        <title>Complete genome sequence of Corynebacterium casei LMG S-19264T (=DSM 44701T), isolated from a smear-ripened cheese.</title>
        <authorList>
            <consortium name="US DOE Joint Genome Institute (JGI-PGF)"/>
            <person name="Walter F."/>
            <person name="Albersmeier A."/>
            <person name="Kalinowski J."/>
            <person name="Ruckert C."/>
        </authorList>
    </citation>
    <scope>NUCLEOTIDE SEQUENCE</scope>
    <source>
        <strain evidence="6">VKM Ac-1958</strain>
    </source>
</reference>
<evidence type="ECO:0000256" key="4">
    <source>
        <dbReference type="PIRSR" id="PIRSR600821-50"/>
    </source>
</evidence>
<evidence type="ECO:0000256" key="1">
    <source>
        <dbReference type="ARBA" id="ARBA00001933"/>
    </source>
</evidence>
<dbReference type="Gene3D" id="3.20.20.10">
    <property type="entry name" value="Alanine racemase"/>
    <property type="match status" value="1"/>
</dbReference>
<dbReference type="InterPro" id="IPR001608">
    <property type="entry name" value="Ala_racemase_N"/>
</dbReference>